<dbReference type="GO" id="GO:0016747">
    <property type="term" value="F:acyltransferase activity, transferring groups other than amino-acyl groups"/>
    <property type="evidence" value="ECO:0007669"/>
    <property type="project" value="InterPro"/>
</dbReference>
<evidence type="ECO:0000259" key="1">
    <source>
        <dbReference type="PROSITE" id="PS51186"/>
    </source>
</evidence>
<dbReference type="SUPFAM" id="SSF55729">
    <property type="entry name" value="Acyl-CoA N-acyltransferases (Nat)"/>
    <property type="match status" value="1"/>
</dbReference>
<dbReference type="CDD" id="cd04301">
    <property type="entry name" value="NAT_SF"/>
    <property type="match status" value="1"/>
</dbReference>
<dbReference type="Proteomes" id="UP000696280">
    <property type="component" value="Unassembled WGS sequence"/>
</dbReference>
<evidence type="ECO:0000313" key="3">
    <source>
        <dbReference type="Proteomes" id="UP000696280"/>
    </source>
</evidence>
<feature type="domain" description="N-acetyltransferase" evidence="1">
    <location>
        <begin position="24"/>
        <end position="193"/>
    </location>
</feature>
<protein>
    <recommendedName>
        <fullName evidence="1">N-acetyltransferase domain-containing protein</fullName>
    </recommendedName>
</protein>
<dbReference type="InterPro" id="IPR000182">
    <property type="entry name" value="GNAT_dom"/>
</dbReference>
<dbReference type="AlphaFoldDB" id="A0A9N9L886"/>
<comment type="caution">
    <text evidence="2">The sequence shown here is derived from an EMBL/GenBank/DDBJ whole genome shotgun (WGS) entry which is preliminary data.</text>
</comment>
<accession>A0A9N9L886</accession>
<dbReference type="EMBL" id="CAJVRL010000098">
    <property type="protein sequence ID" value="CAG8960331.1"/>
    <property type="molecule type" value="Genomic_DNA"/>
</dbReference>
<sequence length="205" mass="22836">MSGIEIIHIPRDEASIKTYIERYKAFRLLTLQVAPESFGTTYASEAALSDQIWYDRLANPQARTWMAFRGDVVVGSITVVGPKQYHPDFVKNPWSPPTEDLDPNPNPTYAHFSINWVFTSPSIRGKGVAKTLMTTALKWEIQKAADLGKELVSTLGVDEDNIAAVSLYKMFGFVQTHAAPRPGDDTRMGLLMRYFPGEKAAALVK</sequence>
<dbReference type="InterPro" id="IPR016181">
    <property type="entry name" value="Acyl_CoA_acyltransferase"/>
</dbReference>
<reference evidence="2" key="1">
    <citation type="submission" date="2021-07" db="EMBL/GenBank/DDBJ databases">
        <authorList>
            <person name="Durling M."/>
        </authorList>
    </citation>
    <scope>NUCLEOTIDE SEQUENCE</scope>
</reference>
<dbReference type="PROSITE" id="PS51186">
    <property type="entry name" value="GNAT"/>
    <property type="match status" value="1"/>
</dbReference>
<gene>
    <name evidence="2" type="ORF">HYFRA_00012405</name>
</gene>
<evidence type="ECO:0000313" key="2">
    <source>
        <dbReference type="EMBL" id="CAG8960331.1"/>
    </source>
</evidence>
<proteinExistence type="predicted"/>
<dbReference type="Gene3D" id="3.40.630.30">
    <property type="match status" value="1"/>
</dbReference>
<organism evidence="2 3">
    <name type="scientific">Hymenoscyphus fraxineus</name>
    <dbReference type="NCBI Taxonomy" id="746836"/>
    <lineage>
        <taxon>Eukaryota</taxon>
        <taxon>Fungi</taxon>
        <taxon>Dikarya</taxon>
        <taxon>Ascomycota</taxon>
        <taxon>Pezizomycotina</taxon>
        <taxon>Leotiomycetes</taxon>
        <taxon>Helotiales</taxon>
        <taxon>Helotiaceae</taxon>
        <taxon>Hymenoscyphus</taxon>
    </lineage>
</organism>
<dbReference type="Pfam" id="PF00583">
    <property type="entry name" value="Acetyltransf_1"/>
    <property type="match status" value="1"/>
</dbReference>
<keyword evidence="3" id="KW-1185">Reference proteome</keyword>
<name>A0A9N9L886_9HELO</name>
<dbReference type="OrthoDB" id="41532at2759"/>